<reference evidence="2" key="1">
    <citation type="submission" date="2016-11" db="EMBL/GenBank/DDBJ databases">
        <authorList>
            <person name="Varghese N."/>
            <person name="Submissions S."/>
        </authorList>
    </citation>
    <scope>NUCLEOTIDE SEQUENCE [LARGE SCALE GENOMIC DNA]</scope>
    <source>
        <strain evidence="2">DSM 24724</strain>
    </source>
</reference>
<dbReference type="RefSeq" id="WP_068842105.1">
    <property type="nucleotide sequence ID" value="NZ_LSYT01000002.1"/>
</dbReference>
<evidence type="ECO:0000313" key="1">
    <source>
        <dbReference type="EMBL" id="SHL81451.1"/>
    </source>
</evidence>
<organism evidence="1 2">
    <name type="scientific">Flavobacterium chilense</name>
    <dbReference type="NCBI Taxonomy" id="946677"/>
    <lineage>
        <taxon>Bacteria</taxon>
        <taxon>Pseudomonadati</taxon>
        <taxon>Bacteroidota</taxon>
        <taxon>Flavobacteriia</taxon>
        <taxon>Flavobacteriales</taxon>
        <taxon>Flavobacteriaceae</taxon>
        <taxon>Flavobacterium</taxon>
    </lineage>
</organism>
<dbReference type="STRING" id="946677.SAMN05444484_102668"/>
<gene>
    <name evidence="1" type="ORF">SAMN05444484_102668</name>
</gene>
<dbReference type="OrthoDB" id="711722at2"/>
<sequence length="115" mass="13670">MEKLEFSTNWNNKLDCKCFTTIRIYNLSKHFRGNQFEVFLQKKFKTKALVLGTILTKLDQLSDYVCYLDTGYNKEETTAILKKMYPHIDFKKQKICIVLLQRIEPIKPIQPTLFN</sequence>
<keyword evidence="2" id="KW-1185">Reference proteome</keyword>
<protein>
    <submittedName>
        <fullName evidence="1">Uncharacterized protein</fullName>
    </submittedName>
</protein>
<dbReference type="AlphaFoldDB" id="A0A1M7DPL8"/>
<accession>A0A1M7DPL8</accession>
<evidence type="ECO:0000313" key="2">
    <source>
        <dbReference type="Proteomes" id="UP000184028"/>
    </source>
</evidence>
<proteinExistence type="predicted"/>
<name>A0A1M7DPL8_9FLAO</name>
<dbReference type="Proteomes" id="UP000184028">
    <property type="component" value="Unassembled WGS sequence"/>
</dbReference>
<dbReference type="EMBL" id="FRBT01000002">
    <property type="protein sequence ID" value="SHL81451.1"/>
    <property type="molecule type" value="Genomic_DNA"/>
</dbReference>